<keyword evidence="3" id="KW-1185">Reference proteome</keyword>
<dbReference type="OrthoDB" id="479131at2"/>
<reference evidence="3" key="1">
    <citation type="journal article" date="2016" name="Front. Microbiol.">
        <title>Molecular Keys to the Janthinobacterium and Duganella spp. Interaction with the Plant Pathogen Fusarium graminearum.</title>
        <authorList>
            <person name="Haack F.S."/>
            <person name="Poehlein A."/>
            <person name="Kroger C."/>
            <person name="Voigt C.A."/>
            <person name="Piepenbring M."/>
            <person name="Bode H.B."/>
            <person name="Daniel R."/>
            <person name="Schafer W."/>
            <person name="Streit W.R."/>
        </authorList>
    </citation>
    <scope>NUCLEOTIDE SEQUENCE [LARGE SCALE GENOMIC DNA]</scope>
    <source>
        <strain evidence="3">T54</strain>
    </source>
</reference>
<keyword evidence="2" id="KW-0418">Kinase</keyword>
<dbReference type="PATRIC" id="fig|762836.4.peg.3903"/>
<dbReference type="InterPro" id="IPR003594">
    <property type="entry name" value="HATPase_dom"/>
</dbReference>
<dbReference type="SMART" id="SM00331">
    <property type="entry name" value="PP2C_SIG"/>
    <property type="match status" value="1"/>
</dbReference>
<dbReference type="Gene3D" id="3.30.565.10">
    <property type="entry name" value="Histidine kinase-like ATPase, C-terminal domain"/>
    <property type="match status" value="1"/>
</dbReference>
<dbReference type="AlphaFoldDB" id="A0A1E7WF08"/>
<dbReference type="InterPro" id="IPR036890">
    <property type="entry name" value="HATPase_C_sf"/>
</dbReference>
<name>A0A1E7WF08_9BURK</name>
<dbReference type="Pfam" id="PF07228">
    <property type="entry name" value="SpoIIE"/>
    <property type="match status" value="1"/>
</dbReference>
<dbReference type="EMBL" id="LROM01000104">
    <property type="protein sequence ID" value="OEZ96898.1"/>
    <property type="molecule type" value="Genomic_DNA"/>
</dbReference>
<dbReference type="InterPro" id="IPR001932">
    <property type="entry name" value="PPM-type_phosphatase-like_dom"/>
</dbReference>
<gene>
    <name evidence="2" type="primary">rsbT_2</name>
    <name evidence="2" type="ORF">DUPY_37830</name>
</gene>
<dbReference type="EC" id="2.7.11.1" evidence="2"/>
<dbReference type="RefSeq" id="WP_070250083.1">
    <property type="nucleotide sequence ID" value="NZ_LROM01000104.1"/>
</dbReference>
<dbReference type="InterPro" id="IPR039248">
    <property type="entry name" value="Ptase_RsbX"/>
</dbReference>
<comment type="caution">
    <text evidence="2">The sequence shown here is derived from an EMBL/GenBank/DDBJ whole genome shotgun (WGS) entry which is preliminary data.</text>
</comment>
<evidence type="ECO:0000313" key="3">
    <source>
        <dbReference type="Proteomes" id="UP000175989"/>
    </source>
</evidence>
<dbReference type="PANTHER" id="PTHR35801">
    <property type="entry name" value="PHOSPHOSERINE PHOSPHATASE RSBX"/>
    <property type="match status" value="1"/>
</dbReference>
<keyword evidence="2" id="KW-0808">Transferase</keyword>
<dbReference type="InterPro" id="IPR036457">
    <property type="entry name" value="PPM-type-like_dom_sf"/>
</dbReference>
<proteinExistence type="predicted"/>
<evidence type="ECO:0000259" key="1">
    <source>
        <dbReference type="SMART" id="SM00331"/>
    </source>
</evidence>
<feature type="domain" description="PPM-type phosphatase" evidence="1">
    <location>
        <begin position="147"/>
        <end position="336"/>
    </location>
</feature>
<sequence>MEKINQSVESSTWITITHASDIAAARRAGQRLADTARFDDVRAGQLALLITEAATNILKHAGDGVIVLSAVHAGEMDGIDVLAYDAGPGIGNMAQALRDGNSSAGTSGTGLGALHRLSDQFDVYAPRDKGAVFFMRLWRTPSPELHLASGGISLPLAGETANGDAWAVVNLRQHTALLMVDGLGHGPEAAKAAAAAIATLALQPGLRPAEQVQVCHEALRNTRGAALALGLLDPAAGQLHFTGIGNISACVIDAAGRRQLASYNGIVGHNMRKVQEFTVNCAPGALVILATDGIGTQWDLDQYPGLAGCDPSVVAAVLLRDYARPRDDASVLVYRVPEPA</sequence>
<organism evidence="2 3">
    <name type="scientific">Duganella phyllosphaerae</name>
    <dbReference type="NCBI Taxonomy" id="762836"/>
    <lineage>
        <taxon>Bacteria</taxon>
        <taxon>Pseudomonadati</taxon>
        <taxon>Pseudomonadota</taxon>
        <taxon>Betaproteobacteria</taxon>
        <taxon>Burkholderiales</taxon>
        <taxon>Oxalobacteraceae</taxon>
        <taxon>Telluria group</taxon>
        <taxon>Duganella</taxon>
    </lineage>
</organism>
<dbReference type="Pfam" id="PF13581">
    <property type="entry name" value="HATPase_c_2"/>
    <property type="match status" value="1"/>
</dbReference>
<dbReference type="SUPFAM" id="SSF81606">
    <property type="entry name" value="PP2C-like"/>
    <property type="match status" value="1"/>
</dbReference>
<dbReference type="GO" id="GO:0004674">
    <property type="term" value="F:protein serine/threonine kinase activity"/>
    <property type="evidence" value="ECO:0007669"/>
    <property type="project" value="UniProtKB-EC"/>
</dbReference>
<dbReference type="PANTHER" id="PTHR35801:SF1">
    <property type="entry name" value="PHOSPHOSERINE PHOSPHATASE RSBX"/>
    <property type="match status" value="1"/>
</dbReference>
<dbReference type="Gene3D" id="3.60.40.10">
    <property type="entry name" value="PPM-type phosphatase domain"/>
    <property type="match status" value="1"/>
</dbReference>
<evidence type="ECO:0000313" key="2">
    <source>
        <dbReference type="EMBL" id="OEZ96898.1"/>
    </source>
</evidence>
<dbReference type="SUPFAM" id="SSF55874">
    <property type="entry name" value="ATPase domain of HSP90 chaperone/DNA topoisomerase II/histidine kinase"/>
    <property type="match status" value="1"/>
</dbReference>
<dbReference type="Proteomes" id="UP000175989">
    <property type="component" value="Unassembled WGS sequence"/>
</dbReference>
<protein>
    <submittedName>
        <fullName evidence="2">Serine/threonine-protein kinase RsbT</fullName>
        <ecNumber evidence="2">2.7.11.1</ecNumber>
    </submittedName>
</protein>
<accession>A0A1E7WF08</accession>